<evidence type="ECO:0000256" key="1">
    <source>
        <dbReference type="ARBA" id="ARBA00004167"/>
    </source>
</evidence>
<dbReference type="PANTHER" id="PTHR30386">
    <property type="entry name" value="MEMBRANE FUSION SUBUNIT OF EMRAB-TOLC MULTIDRUG EFFLUX PUMP"/>
    <property type="match status" value="1"/>
</dbReference>
<keyword evidence="9" id="KW-1185">Reference proteome</keyword>
<proteinExistence type="predicted"/>
<dbReference type="RefSeq" id="WP_114643466.1">
    <property type="nucleotide sequence ID" value="NZ_JAACIO010000034.1"/>
</dbReference>
<dbReference type="Pfam" id="PF26002">
    <property type="entry name" value="Beta-barrel_AprE"/>
    <property type="match status" value="1"/>
</dbReference>
<comment type="caution">
    <text evidence="8">The sequence shown here is derived from an EMBL/GenBank/DDBJ whole genome shotgun (WGS) entry which is preliminary data.</text>
</comment>
<keyword evidence="3 5" id="KW-1133">Transmembrane helix</keyword>
<organism evidence="8 9">
    <name type="scientific">Psychrilyobacter piezotolerans</name>
    <dbReference type="NCBI Taxonomy" id="2293438"/>
    <lineage>
        <taxon>Bacteria</taxon>
        <taxon>Fusobacteriati</taxon>
        <taxon>Fusobacteriota</taxon>
        <taxon>Fusobacteriia</taxon>
        <taxon>Fusobacteriales</taxon>
        <taxon>Fusobacteriaceae</taxon>
        <taxon>Psychrilyobacter</taxon>
    </lineage>
</organism>
<dbReference type="Proteomes" id="UP000263486">
    <property type="component" value="Unassembled WGS sequence"/>
</dbReference>
<feature type="transmembrane region" description="Helical" evidence="5">
    <location>
        <begin position="26"/>
        <end position="46"/>
    </location>
</feature>
<dbReference type="Pfam" id="PF25917">
    <property type="entry name" value="BSH_RND"/>
    <property type="match status" value="1"/>
</dbReference>
<protein>
    <submittedName>
        <fullName evidence="8">HlyD family efflux transporter periplasmic adaptor subunit</fullName>
    </submittedName>
</protein>
<evidence type="ECO:0000259" key="6">
    <source>
        <dbReference type="Pfam" id="PF25917"/>
    </source>
</evidence>
<dbReference type="PANTHER" id="PTHR30386:SF26">
    <property type="entry name" value="TRANSPORT PROTEIN COMB"/>
    <property type="match status" value="1"/>
</dbReference>
<evidence type="ECO:0000256" key="5">
    <source>
        <dbReference type="SAM" id="Phobius"/>
    </source>
</evidence>
<gene>
    <name evidence="8" type="ORF">DYH56_13815</name>
</gene>
<comment type="subcellular location">
    <subcellularLocation>
        <location evidence="1">Membrane</location>
        <topology evidence="1">Single-pass membrane protein</topology>
    </subcellularLocation>
</comment>
<keyword evidence="4 5" id="KW-0472">Membrane</keyword>
<keyword evidence="2 5" id="KW-0812">Transmembrane</keyword>
<dbReference type="InterPro" id="IPR058625">
    <property type="entry name" value="MdtA-like_BSH"/>
</dbReference>
<evidence type="ECO:0000259" key="7">
    <source>
        <dbReference type="Pfam" id="PF26002"/>
    </source>
</evidence>
<sequence>MSKKMMTIKEYELTTDYFFRKELRLMIFYIYFLTSLIILLLTWSYFFNIDILVKSRGVVRPIKKISSILNQFEGNLTKVNYQDGKKVKKDDLLYSIDTFILENNYLKNSDLLRKEEKEIYFLATLKESLVAKKSFFKDKDNEYYYLYQKQKYKDKRLEAILRAAKMEYLKYKALGSDYVSEMDLEKYRRAYEEALYNYKMSDAELLSEINNKIFTLKEKTENIIKENIDLKNQIEKGSVKAPITGTIQCSKVFNKGDYIPKDQKVLDIVPQGSKLKMIVDIANKDISKIKVGQLIKYRIDSLLYKEYGISKGKVVKISPDSSNKGSFRMEGTIDREILENNQGDRESLKIGMTSDIRIVTTQKSILRVILEKLNFMNE</sequence>
<feature type="domain" description="AprE-like beta-barrel" evidence="7">
    <location>
        <begin position="278"/>
        <end position="360"/>
    </location>
</feature>
<evidence type="ECO:0000313" key="8">
    <source>
        <dbReference type="EMBL" id="REI39671.1"/>
    </source>
</evidence>
<evidence type="ECO:0000256" key="3">
    <source>
        <dbReference type="ARBA" id="ARBA00022989"/>
    </source>
</evidence>
<dbReference type="InterPro" id="IPR058982">
    <property type="entry name" value="Beta-barrel_AprE"/>
</dbReference>
<reference evidence="8 9" key="1">
    <citation type="submission" date="2018-08" db="EMBL/GenBank/DDBJ databases">
        <title>Draft genome sequence of Psychrilyobacter sp. strain SD5 isolated from Black Sea water.</title>
        <authorList>
            <person name="Yadav S."/>
            <person name="Villanueva L."/>
            <person name="Damste J.S.S."/>
        </authorList>
    </citation>
    <scope>NUCLEOTIDE SEQUENCE [LARGE SCALE GENOMIC DNA]</scope>
    <source>
        <strain evidence="8 9">SD5</strain>
    </source>
</reference>
<accession>A0ABX9KDW5</accession>
<name>A0ABX9KDW5_9FUSO</name>
<evidence type="ECO:0000256" key="2">
    <source>
        <dbReference type="ARBA" id="ARBA00022692"/>
    </source>
</evidence>
<evidence type="ECO:0000256" key="4">
    <source>
        <dbReference type="ARBA" id="ARBA00023136"/>
    </source>
</evidence>
<dbReference type="EMBL" id="QUAJ01000035">
    <property type="protein sequence ID" value="REI39671.1"/>
    <property type="molecule type" value="Genomic_DNA"/>
</dbReference>
<dbReference type="InterPro" id="IPR050739">
    <property type="entry name" value="MFP"/>
</dbReference>
<feature type="domain" description="Multidrug resistance protein MdtA-like barrel-sandwich hybrid" evidence="6">
    <location>
        <begin position="67"/>
        <end position="264"/>
    </location>
</feature>
<dbReference type="Gene3D" id="2.40.30.170">
    <property type="match status" value="1"/>
</dbReference>
<evidence type="ECO:0000313" key="9">
    <source>
        <dbReference type="Proteomes" id="UP000263486"/>
    </source>
</evidence>